<name>K8W9X6_9GAMM</name>
<dbReference type="GO" id="GO:0003677">
    <property type="term" value="F:DNA binding"/>
    <property type="evidence" value="ECO:0007669"/>
    <property type="project" value="InterPro"/>
</dbReference>
<proteinExistence type="predicted"/>
<evidence type="ECO:0008006" key="3">
    <source>
        <dbReference type="Google" id="ProtNLM"/>
    </source>
</evidence>
<keyword evidence="2" id="KW-1185">Reference proteome</keyword>
<dbReference type="RefSeq" id="WP_008915548.1">
    <property type="nucleotide sequence ID" value="NZ_CM001773.1"/>
</dbReference>
<dbReference type="EMBL" id="AKKN01000008">
    <property type="protein sequence ID" value="EKT57438.1"/>
    <property type="molecule type" value="Genomic_DNA"/>
</dbReference>
<gene>
    <name evidence="1" type="ORF">OO7_08615</name>
</gene>
<dbReference type="OrthoDB" id="6466423at2"/>
<evidence type="ECO:0000313" key="1">
    <source>
        <dbReference type="EMBL" id="EKT57438.1"/>
    </source>
</evidence>
<dbReference type="InterPro" id="IPR001387">
    <property type="entry name" value="Cro/C1-type_HTH"/>
</dbReference>
<dbReference type="Gene3D" id="1.10.260.40">
    <property type="entry name" value="lambda repressor-like DNA-binding domains"/>
    <property type="match status" value="1"/>
</dbReference>
<dbReference type="AlphaFoldDB" id="K8W9X6"/>
<organism evidence="1 2">
    <name type="scientific">Providencia sneebia DSM 19967</name>
    <dbReference type="NCBI Taxonomy" id="1141660"/>
    <lineage>
        <taxon>Bacteria</taxon>
        <taxon>Pseudomonadati</taxon>
        <taxon>Pseudomonadota</taxon>
        <taxon>Gammaproteobacteria</taxon>
        <taxon>Enterobacterales</taxon>
        <taxon>Morganellaceae</taxon>
        <taxon>Providencia</taxon>
    </lineage>
</organism>
<evidence type="ECO:0000313" key="2">
    <source>
        <dbReference type="Proteomes" id="UP000010290"/>
    </source>
</evidence>
<comment type="caution">
    <text evidence="1">The sequence shown here is derived from an EMBL/GenBank/DDBJ whole genome shotgun (WGS) entry which is preliminary data.</text>
</comment>
<dbReference type="HOGENOM" id="CLU_066192_40_6_6"/>
<dbReference type="InterPro" id="IPR010982">
    <property type="entry name" value="Lambda_DNA-bd_dom_sf"/>
</dbReference>
<dbReference type="CDD" id="cd00093">
    <property type="entry name" value="HTH_XRE"/>
    <property type="match status" value="1"/>
</dbReference>
<sequence length="82" mass="9620">MKSSRYRNIVLGGYIREVRIARGISTKTMVDILKISEDDYLQYESGEVSMYVEHLLIISGILNINFKVLLNIFENARNNYWM</sequence>
<dbReference type="PATRIC" id="fig|1141660.3.peg.1722"/>
<protein>
    <recommendedName>
        <fullName evidence="3">HTH cro/C1-type domain-containing protein</fullName>
    </recommendedName>
</protein>
<reference evidence="1 2" key="1">
    <citation type="journal article" date="2012" name="BMC Genomics">
        <title>Comparative genomics of bacteria in the genus Providencia isolated from wild Drosophila melanogaster.</title>
        <authorList>
            <person name="Galac M.R."/>
            <person name="Lazzaro B.P."/>
        </authorList>
    </citation>
    <scope>NUCLEOTIDE SEQUENCE [LARGE SCALE GENOMIC DNA]</scope>
    <source>
        <strain evidence="1 2">DSM 19967</strain>
    </source>
</reference>
<accession>K8W9X6</accession>
<dbReference type="SUPFAM" id="SSF47413">
    <property type="entry name" value="lambda repressor-like DNA-binding domains"/>
    <property type="match status" value="1"/>
</dbReference>
<dbReference type="Proteomes" id="UP000010290">
    <property type="component" value="Chromosome"/>
</dbReference>